<dbReference type="PROSITE" id="PS50240">
    <property type="entry name" value="TRYPSIN_DOM"/>
    <property type="match status" value="1"/>
</dbReference>
<dbReference type="PANTHER" id="PTHR24256">
    <property type="entry name" value="TRYPTASE-RELATED"/>
    <property type="match status" value="1"/>
</dbReference>
<dbReference type="InterPro" id="IPR051487">
    <property type="entry name" value="Ser/Thr_Proteases_Immune/Dev"/>
</dbReference>
<accession>T1GM36</accession>
<dbReference type="EnsemblMetazoa" id="MESCA004604-RA">
    <property type="protein sequence ID" value="MESCA004604-PA"/>
    <property type="gene ID" value="MESCA004604"/>
</dbReference>
<dbReference type="InterPro" id="IPR043504">
    <property type="entry name" value="Peptidase_S1_PA_chymotrypsin"/>
</dbReference>
<dbReference type="EMBL" id="CAQQ02393120">
    <property type="status" value="NOT_ANNOTATED_CDS"/>
    <property type="molecule type" value="Genomic_DNA"/>
</dbReference>
<dbReference type="GO" id="GO:0006508">
    <property type="term" value="P:proteolysis"/>
    <property type="evidence" value="ECO:0007669"/>
    <property type="project" value="InterPro"/>
</dbReference>
<name>T1GM36_MEGSC</name>
<dbReference type="AlphaFoldDB" id="T1GM36"/>
<dbReference type="InterPro" id="IPR001254">
    <property type="entry name" value="Trypsin_dom"/>
</dbReference>
<dbReference type="STRING" id="36166.T1GM36"/>
<protein>
    <recommendedName>
        <fullName evidence="4">Peptidase S1 domain-containing protein</fullName>
    </recommendedName>
</protein>
<reference evidence="6" key="1">
    <citation type="submission" date="2013-02" db="EMBL/GenBank/DDBJ databases">
        <authorList>
            <person name="Hughes D."/>
        </authorList>
    </citation>
    <scope>NUCLEOTIDE SEQUENCE</scope>
    <source>
        <strain>Durham</strain>
        <strain evidence="6">NC isolate 2 -- Noor lab</strain>
    </source>
</reference>
<keyword evidence="1" id="KW-1015">Disulfide bond</keyword>
<dbReference type="Pfam" id="PF00089">
    <property type="entry name" value="Trypsin"/>
    <property type="match status" value="1"/>
</dbReference>
<dbReference type="GO" id="GO:0004252">
    <property type="term" value="F:serine-type endopeptidase activity"/>
    <property type="evidence" value="ECO:0007669"/>
    <property type="project" value="InterPro"/>
</dbReference>
<reference evidence="5" key="2">
    <citation type="submission" date="2015-06" db="UniProtKB">
        <authorList>
            <consortium name="EnsemblMetazoa"/>
        </authorList>
    </citation>
    <scope>IDENTIFICATION</scope>
</reference>
<dbReference type="CDD" id="cd00190">
    <property type="entry name" value="Tryp_SPc"/>
    <property type="match status" value="1"/>
</dbReference>
<keyword evidence="3" id="KW-0732">Signal</keyword>
<dbReference type="SUPFAM" id="SSF50494">
    <property type="entry name" value="Trypsin-like serine proteases"/>
    <property type="match status" value="1"/>
</dbReference>
<dbReference type="HOGENOM" id="CLU_006842_0_3_1"/>
<organism evidence="5 6">
    <name type="scientific">Megaselia scalaris</name>
    <name type="common">Humpbacked fly</name>
    <name type="synonym">Phora scalaris</name>
    <dbReference type="NCBI Taxonomy" id="36166"/>
    <lineage>
        <taxon>Eukaryota</taxon>
        <taxon>Metazoa</taxon>
        <taxon>Ecdysozoa</taxon>
        <taxon>Arthropoda</taxon>
        <taxon>Hexapoda</taxon>
        <taxon>Insecta</taxon>
        <taxon>Pterygota</taxon>
        <taxon>Neoptera</taxon>
        <taxon>Endopterygota</taxon>
        <taxon>Diptera</taxon>
        <taxon>Brachycera</taxon>
        <taxon>Muscomorpha</taxon>
        <taxon>Platypezoidea</taxon>
        <taxon>Phoridae</taxon>
        <taxon>Megaseliini</taxon>
        <taxon>Megaselia</taxon>
    </lineage>
</organism>
<comment type="similarity">
    <text evidence="2">Belongs to the peptidase S1 family. CLIP subfamily.</text>
</comment>
<evidence type="ECO:0000313" key="5">
    <source>
        <dbReference type="EnsemblMetazoa" id="MESCA004604-PA"/>
    </source>
</evidence>
<dbReference type="Gene3D" id="2.40.10.10">
    <property type="entry name" value="Trypsin-like serine proteases"/>
    <property type="match status" value="1"/>
</dbReference>
<sequence length="287" mass="32358">MNKIVCVILLFFIFDCNCHVIEDEHPERVLPAPPECGLPSSLAKRSVGGGPTVVSNFPWTVFLIYDNDPEPESVLLGTTDIRNCTKIVDVAKTLIHPKYEKVSDSIFEVLFDIGLIQMAESVEFSQEIYPICLPFQIGNYEPPNVNTTFLVSGWGTTKYIDYNYFLTAVQLKYFEFEKCFEIFSTQDITLSNKVFCAGGKIGVDTCFRDSGSPVVREIGDTWILEGIVSSGLDSTCGTMNPALYTNVIKYEDWIRDEILNDLENGQSGIYFSLTLIVFCYIIRKLFD</sequence>
<proteinExistence type="inferred from homology"/>
<dbReference type="Proteomes" id="UP000015102">
    <property type="component" value="Unassembled WGS sequence"/>
</dbReference>
<evidence type="ECO:0000259" key="4">
    <source>
        <dbReference type="PROSITE" id="PS50240"/>
    </source>
</evidence>
<feature type="domain" description="Peptidase S1" evidence="4">
    <location>
        <begin position="20"/>
        <end position="259"/>
    </location>
</feature>
<evidence type="ECO:0000256" key="1">
    <source>
        <dbReference type="ARBA" id="ARBA00023157"/>
    </source>
</evidence>
<dbReference type="SMART" id="SM00020">
    <property type="entry name" value="Tryp_SPc"/>
    <property type="match status" value="1"/>
</dbReference>
<keyword evidence="6" id="KW-1185">Reference proteome</keyword>
<feature type="signal peptide" evidence="3">
    <location>
        <begin position="1"/>
        <end position="18"/>
    </location>
</feature>
<feature type="chain" id="PRO_5004577510" description="Peptidase S1 domain-containing protein" evidence="3">
    <location>
        <begin position="19"/>
        <end position="287"/>
    </location>
</feature>
<evidence type="ECO:0000256" key="3">
    <source>
        <dbReference type="SAM" id="SignalP"/>
    </source>
</evidence>
<dbReference type="InterPro" id="IPR009003">
    <property type="entry name" value="Peptidase_S1_PA"/>
</dbReference>
<evidence type="ECO:0000256" key="2">
    <source>
        <dbReference type="ARBA" id="ARBA00024195"/>
    </source>
</evidence>
<evidence type="ECO:0000313" key="6">
    <source>
        <dbReference type="Proteomes" id="UP000015102"/>
    </source>
</evidence>